<organism evidence="3 5">
    <name type="scientific">Didymodactylos carnosus</name>
    <dbReference type="NCBI Taxonomy" id="1234261"/>
    <lineage>
        <taxon>Eukaryota</taxon>
        <taxon>Metazoa</taxon>
        <taxon>Spiralia</taxon>
        <taxon>Gnathifera</taxon>
        <taxon>Rotifera</taxon>
        <taxon>Eurotatoria</taxon>
        <taxon>Bdelloidea</taxon>
        <taxon>Philodinida</taxon>
        <taxon>Philodinidae</taxon>
        <taxon>Didymodactylos</taxon>
    </lineage>
</organism>
<feature type="region of interest" description="Disordered" evidence="1">
    <location>
        <begin position="32"/>
        <end position="174"/>
    </location>
</feature>
<feature type="region of interest" description="Disordered" evidence="1">
    <location>
        <begin position="1"/>
        <end position="20"/>
    </location>
</feature>
<feature type="non-terminal residue" evidence="3">
    <location>
        <position position="1"/>
    </location>
</feature>
<keyword evidence="5" id="KW-1185">Reference proteome</keyword>
<dbReference type="Pfam" id="PF02205">
    <property type="entry name" value="WH2"/>
    <property type="match status" value="1"/>
</dbReference>
<protein>
    <recommendedName>
        <fullName evidence="2">WH2 domain-containing protein</fullName>
    </recommendedName>
</protein>
<dbReference type="OrthoDB" id="6157464at2759"/>
<proteinExistence type="predicted"/>
<feature type="compositionally biased region" description="Polar residues" evidence="1">
    <location>
        <begin position="146"/>
        <end position="166"/>
    </location>
</feature>
<dbReference type="InterPro" id="IPR003124">
    <property type="entry name" value="WH2_dom"/>
</dbReference>
<dbReference type="EMBL" id="CAJOBC010084790">
    <property type="protein sequence ID" value="CAF4322327.1"/>
    <property type="molecule type" value="Genomic_DNA"/>
</dbReference>
<evidence type="ECO:0000256" key="1">
    <source>
        <dbReference type="SAM" id="MobiDB-lite"/>
    </source>
</evidence>
<feature type="compositionally biased region" description="Polar residues" evidence="1">
    <location>
        <begin position="116"/>
        <end position="128"/>
    </location>
</feature>
<name>A0A815PFC5_9BILA</name>
<sequence>HRVNEAKSMPPSSSNQSVLDEIANFKKRHLKKTVTNDRSAPILTNIEPINVKRSSIDKGYTQPAHNSGSGLSSSTVGVTSTNPYEAGLQHRVPSRGKTTEQKTTSSTSRNTGGSGLPSSTVGVTSTNPYEAGLQHRVPSRGKTTEQKPASSTSRNTGTSLPAQMSTTERKKTRL</sequence>
<dbReference type="GO" id="GO:0003779">
    <property type="term" value="F:actin binding"/>
    <property type="evidence" value="ECO:0007669"/>
    <property type="project" value="InterPro"/>
</dbReference>
<evidence type="ECO:0000259" key="2">
    <source>
        <dbReference type="Pfam" id="PF02205"/>
    </source>
</evidence>
<evidence type="ECO:0000313" key="3">
    <source>
        <dbReference type="EMBL" id="CAF1448164.1"/>
    </source>
</evidence>
<feature type="domain" description="WH2" evidence="2">
    <location>
        <begin position="18"/>
        <end position="40"/>
    </location>
</feature>
<evidence type="ECO:0000313" key="5">
    <source>
        <dbReference type="Proteomes" id="UP000663829"/>
    </source>
</evidence>
<dbReference type="Proteomes" id="UP000663829">
    <property type="component" value="Unassembled WGS sequence"/>
</dbReference>
<reference evidence="3" key="1">
    <citation type="submission" date="2021-02" db="EMBL/GenBank/DDBJ databases">
        <authorList>
            <person name="Nowell W R."/>
        </authorList>
    </citation>
    <scope>NUCLEOTIDE SEQUENCE</scope>
</reference>
<comment type="caution">
    <text evidence="3">The sequence shown here is derived from an EMBL/GenBank/DDBJ whole genome shotgun (WGS) entry which is preliminary data.</text>
</comment>
<accession>A0A815PFC5</accession>
<dbReference type="EMBL" id="CAJNOQ010019343">
    <property type="protein sequence ID" value="CAF1448164.1"/>
    <property type="molecule type" value="Genomic_DNA"/>
</dbReference>
<feature type="compositionally biased region" description="Low complexity" evidence="1">
    <location>
        <begin position="67"/>
        <end position="81"/>
    </location>
</feature>
<dbReference type="AlphaFoldDB" id="A0A815PFC5"/>
<gene>
    <name evidence="3" type="ORF">GPM918_LOCUS34632</name>
    <name evidence="4" type="ORF">SRO942_LOCUS35335</name>
</gene>
<dbReference type="Proteomes" id="UP000681722">
    <property type="component" value="Unassembled WGS sequence"/>
</dbReference>
<evidence type="ECO:0000313" key="4">
    <source>
        <dbReference type="EMBL" id="CAF4322327.1"/>
    </source>
</evidence>